<feature type="region of interest" description="Disordered" evidence="1">
    <location>
        <begin position="123"/>
        <end position="147"/>
    </location>
</feature>
<keyword evidence="3" id="KW-1185">Reference proteome</keyword>
<reference evidence="2" key="1">
    <citation type="submission" date="2021-10" db="EMBL/GenBank/DDBJ databases">
        <title>Tropical sea cucumber genome reveals ecological adaptation and Cuvierian tubules defense mechanism.</title>
        <authorList>
            <person name="Chen T."/>
        </authorList>
    </citation>
    <scope>NUCLEOTIDE SEQUENCE</scope>
    <source>
        <strain evidence="2">Nanhai2018</strain>
        <tissue evidence="2">Muscle</tissue>
    </source>
</reference>
<evidence type="ECO:0000313" key="3">
    <source>
        <dbReference type="Proteomes" id="UP001152320"/>
    </source>
</evidence>
<organism evidence="2 3">
    <name type="scientific">Holothuria leucospilota</name>
    <name type="common">Black long sea cucumber</name>
    <name type="synonym">Mertensiothuria leucospilota</name>
    <dbReference type="NCBI Taxonomy" id="206669"/>
    <lineage>
        <taxon>Eukaryota</taxon>
        <taxon>Metazoa</taxon>
        <taxon>Echinodermata</taxon>
        <taxon>Eleutherozoa</taxon>
        <taxon>Echinozoa</taxon>
        <taxon>Holothuroidea</taxon>
        <taxon>Aspidochirotacea</taxon>
        <taxon>Aspidochirotida</taxon>
        <taxon>Holothuriidae</taxon>
        <taxon>Holothuria</taxon>
    </lineage>
</organism>
<accession>A0A9Q1BJ64</accession>
<dbReference type="OrthoDB" id="2286242at2759"/>
<dbReference type="Proteomes" id="UP001152320">
    <property type="component" value="Chromosome 16"/>
</dbReference>
<dbReference type="AlphaFoldDB" id="A0A9Q1BJ64"/>
<proteinExistence type="predicted"/>
<protein>
    <submittedName>
        <fullName evidence="2">Uncharacterized protein</fullName>
    </submittedName>
</protein>
<dbReference type="EMBL" id="JAIZAY010000016">
    <property type="protein sequence ID" value="KAJ8027593.1"/>
    <property type="molecule type" value="Genomic_DNA"/>
</dbReference>
<comment type="caution">
    <text evidence="2">The sequence shown here is derived from an EMBL/GenBank/DDBJ whole genome shotgun (WGS) entry which is preliminary data.</text>
</comment>
<evidence type="ECO:0000256" key="1">
    <source>
        <dbReference type="SAM" id="MobiDB-lite"/>
    </source>
</evidence>
<evidence type="ECO:0000313" key="2">
    <source>
        <dbReference type="EMBL" id="KAJ8027593.1"/>
    </source>
</evidence>
<gene>
    <name evidence="2" type="ORF">HOLleu_32776</name>
</gene>
<sequence>MPLQRLPALKVNFKITSLQEGTLFIKGQNSTSANKNNGATFDQFDTRLYNLANHCDYGTLKEELIRDRIAVGICDQKLQLISELTLEKAKTTVRLNERVQKEHESMTREDITENPVAIEKVYQKSSKGPKPEGKNFRCGSSAHPKKVCPAKDSTCRKCALVGH</sequence>
<name>A0A9Q1BJ64_HOLLE</name>